<feature type="transmembrane region" description="Helical" evidence="1">
    <location>
        <begin position="117"/>
        <end position="139"/>
    </location>
</feature>
<accession>A0ABR3T965</accession>
<dbReference type="PANTHER" id="PTHR32251">
    <property type="entry name" value="3-OXO-5-ALPHA-STEROID 4-DEHYDROGENASE"/>
    <property type="match status" value="1"/>
</dbReference>
<keyword evidence="1" id="KW-1133">Transmembrane helix</keyword>
<feature type="transmembrane region" description="Helical" evidence="1">
    <location>
        <begin position="151"/>
        <end position="171"/>
    </location>
</feature>
<reference evidence="2 3" key="1">
    <citation type="submission" date="2024-02" db="EMBL/GenBank/DDBJ databases">
        <title>De novo assembly and annotation of 12 fungi associated with fruit tree decline syndrome in Ontario, Canada.</title>
        <authorList>
            <person name="Sulman M."/>
            <person name="Ellouze W."/>
            <person name="Ilyukhin E."/>
        </authorList>
    </citation>
    <scope>NUCLEOTIDE SEQUENCE [LARGE SCALE GENOMIC DNA]</scope>
    <source>
        <strain evidence="2 3">M1-105</strain>
    </source>
</reference>
<comment type="caution">
    <text evidence="2">The sequence shown here is derived from an EMBL/GenBank/DDBJ whole genome shotgun (WGS) entry which is preliminary data.</text>
</comment>
<organism evidence="2 3">
    <name type="scientific">Neofusicoccum ribis</name>
    <dbReference type="NCBI Taxonomy" id="45134"/>
    <lineage>
        <taxon>Eukaryota</taxon>
        <taxon>Fungi</taxon>
        <taxon>Dikarya</taxon>
        <taxon>Ascomycota</taxon>
        <taxon>Pezizomycotina</taxon>
        <taxon>Dothideomycetes</taxon>
        <taxon>Dothideomycetes incertae sedis</taxon>
        <taxon>Botryosphaeriales</taxon>
        <taxon>Botryosphaeriaceae</taxon>
        <taxon>Neofusicoccum</taxon>
    </lineage>
</organism>
<dbReference type="Gene3D" id="1.20.120.1630">
    <property type="match status" value="1"/>
</dbReference>
<evidence type="ECO:0008006" key="4">
    <source>
        <dbReference type="Google" id="ProtNLM"/>
    </source>
</evidence>
<sequence>MSWLASFTQERDMDLIKRGSHNPTPIGSAVFVGLRALDPLLQYGILAHGVGSTVLTTLGLSVRAPGLPAQTGIQALDALGLSPPRLLLLAMATGAALKQIHWRLFISQEEMPAGAALEIAFFNTVNNGVATLAFTTALFSPSARDPAEAALSPPALVGAALFAIGLALEWGSELQRVRWKKDPANAGRPYTGGLWRLARHVNYGGYVLWRAGVAMSGAGWAVGAAFGLLFMWDFATRGVPVMDRYCSGRYGEDWKRFKEQTPYKLLPFIY</sequence>
<feature type="transmembrane region" description="Helical" evidence="1">
    <location>
        <begin position="207"/>
        <end position="232"/>
    </location>
</feature>
<evidence type="ECO:0000256" key="1">
    <source>
        <dbReference type="SAM" id="Phobius"/>
    </source>
</evidence>
<gene>
    <name evidence="2" type="ORF">SLS56_001539</name>
</gene>
<proteinExistence type="predicted"/>
<dbReference type="PANTHER" id="PTHR32251:SF15">
    <property type="entry name" value="3-OXO-5-ALPHA-STEROID 4-DEHYDROGENASE (DUF1295)"/>
    <property type="match status" value="1"/>
</dbReference>
<dbReference type="Pfam" id="PF06966">
    <property type="entry name" value="DUF1295"/>
    <property type="match status" value="1"/>
</dbReference>
<dbReference type="Proteomes" id="UP001521116">
    <property type="component" value="Unassembled WGS sequence"/>
</dbReference>
<dbReference type="EMBL" id="JAJVDC020000009">
    <property type="protein sequence ID" value="KAL1635844.1"/>
    <property type="molecule type" value="Genomic_DNA"/>
</dbReference>
<evidence type="ECO:0000313" key="2">
    <source>
        <dbReference type="EMBL" id="KAL1635844.1"/>
    </source>
</evidence>
<keyword evidence="1" id="KW-0472">Membrane</keyword>
<name>A0ABR3T965_9PEZI</name>
<protein>
    <recommendedName>
        <fullName evidence="4">Steroid 5-alpha reductase C-terminal domain-containing protein</fullName>
    </recommendedName>
</protein>
<evidence type="ECO:0000313" key="3">
    <source>
        <dbReference type="Proteomes" id="UP001521116"/>
    </source>
</evidence>
<keyword evidence="1" id="KW-0812">Transmembrane</keyword>
<keyword evidence="3" id="KW-1185">Reference proteome</keyword>
<dbReference type="InterPro" id="IPR010721">
    <property type="entry name" value="UstE-like"/>
</dbReference>